<organism evidence="1 2">
    <name type="scientific">Suillus luteus UH-Slu-Lm8-n1</name>
    <dbReference type="NCBI Taxonomy" id="930992"/>
    <lineage>
        <taxon>Eukaryota</taxon>
        <taxon>Fungi</taxon>
        <taxon>Dikarya</taxon>
        <taxon>Basidiomycota</taxon>
        <taxon>Agaricomycotina</taxon>
        <taxon>Agaricomycetes</taxon>
        <taxon>Agaricomycetidae</taxon>
        <taxon>Boletales</taxon>
        <taxon>Suillineae</taxon>
        <taxon>Suillaceae</taxon>
        <taxon>Suillus</taxon>
    </lineage>
</organism>
<dbReference type="Proteomes" id="UP000054485">
    <property type="component" value="Unassembled WGS sequence"/>
</dbReference>
<evidence type="ECO:0000313" key="2">
    <source>
        <dbReference type="Proteomes" id="UP000054485"/>
    </source>
</evidence>
<dbReference type="EMBL" id="KN835134">
    <property type="protein sequence ID" value="KIK49018.1"/>
    <property type="molecule type" value="Genomic_DNA"/>
</dbReference>
<gene>
    <name evidence="1" type="ORF">CY34DRAFT_797394</name>
</gene>
<reference evidence="2" key="2">
    <citation type="submission" date="2015-01" db="EMBL/GenBank/DDBJ databases">
        <title>Evolutionary Origins and Diversification of the Mycorrhizal Mutualists.</title>
        <authorList>
            <consortium name="DOE Joint Genome Institute"/>
            <consortium name="Mycorrhizal Genomics Consortium"/>
            <person name="Kohler A."/>
            <person name="Kuo A."/>
            <person name="Nagy L.G."/>
            <person name="Floudas D."/>
            <person name="Copeland A."/>
            <person name="Barry K.W."/>
            <person name="Cichocki N."/>
            <person name="Veneault-Fourrey C."/>
            <person name="LaButti K."/>
            <person name="Lindquist E.A."/>
            <person name="Lipzen A."/>
            <person name="Lundell T."/>
            <person name="Morin E."/>
            <person name="Murat C."/>
            <person name="Riley R."/>
            <person name="Ohm R."/>
            <person name="Sun H."/>
            <person name="Tunlid A."/>
            <person name="Henrissat B."/>
            <person name="Grigoriev I.V."/>
            <person name="Hibbett D.S."/>
            <person name="Martin F."/>
        </authorList>
    </citation>
    <scope>NUCLEOTIDE SEQUENCE [LARGE SCALE GENOMIC DNA]</scope>
    <source>
        <strain evidence="2">UH-Slu-Lm8-n1</strain>
    </source>
</reference>
<accession>A0A0D0C2A6</accession>
<evidence type="ECO:0000313" key="1">
    <source>
        <dbReference type="EMBL" id="KIK49018.1"/>
    </source>
</evidence>
<proteinExistence type="predicted"/>
<keyword evidence="2" id="KW-1185">Reference proteome</keyword>
<dbReference type="InParanoid" id="A0A0D0C2A6"/>
<sequence length="65" mass="7216">MASSDGICRFSRNTPSMTCGSRERSWRTGGWMFGVRCSANTMINHHDGKALPEQVHRVAQAVHVV</sequence>
<dbReference type="AlphaFoldDB" id="A0A0D0C2A6"/>
<name>A0A0D0C2A6_9AGAM</name>
<dbReference type="HOGENOM" id="CLU_2851229_0_0_1"/>
<reference evidence="1 2" key="1">
    <citation type="submission" date="2014-04" db="EMBL/GenBank/DDBJ databases">
        <authorList>
            <consortium name="DOE Joint Genome Institute"/>
            <person name="Kuo A."/>
            <person name="Ruytinx J."/>
            <person name="Rineau F."/>
            <person name="Colpaert J."/>
            <person name="Kohler A."/>
            <person name="Nagy L.G."/>
            <person name="Floudas D."/>
            <person name="Copeland A."/>
            <person name="Barry K.W."/>
            <person name="Cichocki N."/>
            <person name="Veneault-Fourrey C."/>
            <person name="LaButti K."/>
            <person name="Lindquist E.A."/>
            <person name="Lipzen A."/>
            <person name="Lundell T."/>
            <person name="Morin E."/>
            <person name="Murat C."/>
            <person name="Sun H."/>
            <person name="Tunlid A."/>
            <person name="Henrissat B."/>
            <person name="Grigoriev I.V."/>
            <person name="Hibbett D.S."/>
            <person name="Martin F."/>
            <person name="Nordberg H.P."/>
            <person name="Cantor M.N."/>
            <person name="Hua S.X."/>
        </authorList>
    </citation>
    <scope>NUCLEOTIDE SEQUENCE [LARGE SCALE GENOMIC DNA]</scope>
    <source>
        <strain evidence="1 2">UH-Slu-Lm8-n1</strain>
    </source>
</reference>
<protein>
    <submittedName>
        <fullName evidence="1">Uncharacterized protein</fullName>
    </submittedName>
</protein>